<protein>
    <submittedName>
        <fullName evidence="1">Uncharacterized protein</fullName>
    </submittedName>
</protein>
<organism evidence="1 2">
    <name type="scientific">Pristionchus mayeri</name>
    <dbReference type="NCBI Taxonomy" id="1317129"/>
    <lineage>
        <taxon>Eukaryota</taxon>
        <taxon>Metazoa</taxon>
        <taxon>Ecdysozoa</taxon>
        <taxon>Nematoda</taxon>
        <taxon>Chromadorea</taxon>
        <taxon>Rhabditida</taxon>
        <taxon>Rhabditina</taxon>
        <taxon>Diplogasteromorpha</taxon>
        <taxon>Diplogasteroidea</taxon>
        <taxon>Neodiplogasteridae</taxon>
        <taxon>Pristionchus</taxon>
    </lineage>
</organism>
<evidence type="ECO:0000313" key="2">
    <source>
        <dbReference type="Proteomes" id="UP001328107"/>
    </source>
</evidence>
<keyword evidence="2" id="KW-1185">Reference proteome</keyword>
<feature type="non-terminal residue" evidence="1">
    <location>
        <position position="1"/>
    </location>
</feature>
<dbReference type="AlphaFoldDB" id="A0AAN4ZJS3"/>
<sequence length="132" mass="14621">LQNVHISRIHALVHYHPFLAPPSIPLLTSRCSPPSSHWRFRLHRNNTSGNVRYSEGICARGNGSDRALCKYSHWIHVQGQEDGSASGVPQAAREEAAAGDRVLRGILPDKEEHVHGDIVTLIVNLISKCIHI</sequence>
<gene>
    <name evidence="1" type="ORF">PMAYCL1PPCAC_09130</name>
</gene>
<accession>A0AAN4ZJS3</accession>
<evidence type="ECO:0000313" key="1">
    <source>
        <dbReference type="EMBL" id="GMR38935.1"/>
    </source>
</evidence>
<comment type="caution">
    <text evidence="1">The sequence shown here is derived from an EMBL/GenBank/DDBJ whole genome shotgun (WGS) entry which is preliminary data.</text>
</comment>
<reference evidence="2" key="1">
    <citation type="submission" date="2022-10" db="EMBL/GenBank/DDBJ databases">
        <title>Genome assembly of Pristionchus species.</title>
        <authorList>
            <person name="Yoshida K."/>
            <person name="Sommer R.J."/>
        </authorList>
    </citation>
    <scope>NUCLEOTIDE SEQUENCE [LARGE SCALE GENOMIC DNA]</scope>
    <source>
        <strain evidence="2">RS5460</strain>
    </source>
</reference>
<dbReference type="EMBL" id="BTRK01000002">
    <property type="protein sequence ID" value="GMR38935.1"/>
    <property type="molecule type" value="Genomic_DNA"/>
</dbReference>
<dbReference type="Proteomes" id="UP001328107">
    <property type="component" value="Unassembled WGS sequence"/>
</dbReference>
<proteinExistence type="predicted"/>
<name>A0AAN4ZJS3_9BILA</name>